<reference evidence="2" key="1">
    <citation type="submission" date="2021-01" db="EMBL/GenBank/DDBJ databases">
        <authorList>
            <person name="Corre E."/>
            <person name="Pelletier E."/>
            <person name="Niang G."/>
            <person name="Scheremetjew M."/>
            <person name="Finn R."/>
            <person name="Kale V."/>
            <person name="Holt S."/>
            <person name="Cochrane G."/>
            <person name="Meng A."/>
            <person name="Brown T."/>
            <person name="Cohen L."/>
        </authorList>
    </citation>
    <scope>NUCLEOTIDE SEQUENCE</scope>
    <source>
        <strain evidence="2">CCMP2877</strain>
    </source>
</reference>
<keyword evidence="1" id="KW-0812">Transmembrane</keyword>
<evidence type="ECO:0000256" key="1">
    <source>
        <dbReference type="SAM" id="Phobius"/>
    </source>
</evidence>
<keyword evidence="1" id="KW-0472">Membrane</keyword>
<feature type="transmembrane region" description="Helical" evidence="1">
    <location>
        <begin position="232"/>
        <end position="254"/>
    </location>
</feature>
<organism evidence="2">
    <name type="scientific">Phaeomonas parva</name>
    <dbReference type="NCBI Taxonomy" id="124430"/>
    <lineage>
        <taxon>Eukaryota</taxon>
        <taxon>Sar</taxon>
        <taxon>Stramenopiles</taxon>
        <taxon>Ochrophyta</taxon>
        <taxon>Pinguiophyceae</taxon>
        <taxon>Pinguiochrysidales</taxon>
        <taxon>Pinguiochrysidaceae</taxon>
        <taxon>Phaeomonas</taxon>
    </lineage>
</organism>
<feature type="transmembrane region" description="Helical" evidence="1">
    <location>
        <begin position="146"/>
        <end position="167"/>
    </location>
</feature>
<sequence length="255" mass="27711">MVLGVAFYGVAAAAFSLGLVRTARVAAGATALLPLLPYLGRASVYREDPGGRGQGFCLLRPEDCWRSVGDVQVWSSWVCFGGPALYSFLSAQWSLGALQLGAAITSGLYHLSRETLFFNVDNVFGLSLGCTVFVAVKLAWDRGVMWYVIVNVLVLPVAGFLLVYCDFPGVVVRQGEKARRLAHERYDFWHAVWHAASGVVTLLNTYFLVTYVPESECGAGMEPWFPYPSTVAFWSVLLSIGVNLVGNLAGVMPVD</sequence>
<protein>
    <submittedName>
        <fullName evidence="2">Uncharacterized protein</fullName>
    </submittedName>
</protein>
<keyword evidence="1" id="KW-1133">Transmembrane helix</keyword>
<name>A0A7S1XWR7_9STRA</name>
<proteinExistence type="predicted"/>
<feature type="transmembrane region" description="Helical" evidence="1">
    <location>
        <begin position="123"/>
        <end position="140"/>
    </location>
</feature>
<dbReference type="EMBL" id="HBGJ01032961">
    <property type="protein sequence ID" value="CAD9262456.1"/>
    <property type="molecule type" value="Transcribed_RNA"/>
</dbReference>
<evidence type="ECO:0000313" key="2">
    <source>
        <dbReference type="EMBL" id="CAD9262456.1"/>
    </source>
</evidence>
<feature type="transmembrane region" description="Helical" evidence="1">
    <location>
        <begin position="188"/>
        <end position="212"/>
    </location>
</feature>
<dbReference type="AlphaFoldDB" id="A0A7S1XWR7"/>
<accession>A0A7S1XWR7</accession>
<feature type="transmembrane region" description="Helical" evidence="1">
    <location>
        <begin position="93"/>
        <end position="111"/>
    </location>
</feature>
<gene>
    <name evidence="2" type="ORF">PPAR1163_LOCUS20837</name>
</gene>